<reference evidence="1 2" key="1">
    <citation type="submission" date="2013-11" db="EMBL/GenBank/DDBJ databases">
        <title>The Damaraland mole rat (Fukomys damarensis) genome and evolution of African mole rats.</title>
        <authorList>
            <person name="Gladyshev V.N."/>
            <person name="Fang X."/>
        </authorList>
    </citation>
    <scope>NUCLEOTIDE SEQUENCE [LARGE SCALE GENOMIC DNA]</scope>
    <source>
        <tissue evidence="1">Liver</tissue>
    </source>
</reference>
<accession>A0A091DNN8</accession>
<sequence length="129" mass="13543">MLCVAGSQQVGPEQGPGIEAAIGEQSVKPAVKKDSAEPKQGGHRCLERLEGKILGEAVQRPELERQLGSLGTAYRNGPPFQGTFRLFEEEDVVGPGSWKALTSCHPADTAVDTAGDADLTSRKCGPGKS</sequence>
<keyword evidence="2" id="KW-1185">Reference proteome</keyword>
<name>A0A091DNN8_FUKDA</name>
<dbReference type="Proteomes" id="UP000028990">
    <property type="component" value="Unassembled WGS sequence"/>
</dbReference>
<evidence type="ECO:0000313" key="2">
    <source>
        <dbReference type="Proteomes" id="UP000028990"/>
    </source>
</evidence>
<proteinExistence type="predicted"/>
<organism evidence="1 2">
    <name type="scientific">Fukomys damarensis</name>
    <name type="common">Damaraland mole rat</name>
    <name type="synonym">Cryptomys damarensis</name>
    <dbReference type="NCBI Taxonomy" id="885580"/>
    <lineage>
        <taxon>Eukaryota</taxon>
        <taxon>Metazoa</taxon>
        <taxon>Chordata</taxon>
        <taxon>Craniata</taxon>
        <taxon>Vertebrata</taxon>
        <taxon>Euteleostomi</taxon>
        <taxon>Mammalia</taxon>
        <taxon>Eutheria</taxon>
        <taxon>Euarchontoglires</taxon>
        <taxon>Glires</taxon>
        <taxon>Rodentia</taxon>
        <taxon>Hystricomorpha</taxon>
        <taxon>Bathyergidae</taxon>
        <taxon>Fukomys</taxon>
    </lineage>
</organism>
<dbReference type="EMBL" id="KN122054">
    <property type="protein sequence ID" value="KFO33714.1"/>
    <property type="molecule type" value="Genomic_DNA"/>
</dbReference>
<gene>
    <name evidence="1" type="ORF">H920_04708</name>
</gene>
<protein>
    <submittedName>
        <fullName evidence="1">Uncharacterized protein</fullName>
    </submittedName>
</protein>
<evidence type="ECO:0000313" key="1">
    <source>
        <dbReference type="EMBL" id="KFO33714.1"/>
    </source>
</evidence>
<dbReference type="AlphaFoldDB" id="A0A091DNN8"/>